<dbReference type="NCBIfam" id="TIGR01249">
    <property type="entry name" value="pro_imino_pep_1"/>
    <property type="match status" value="1"/>
</dbReference>
<reference evidence="15 16" key="1">
    <citation type="submission" date="2016-09" db="EMBL/GenBank/DDBJ databases">
        <title>Rhizobium oryziradicis sp. nov., isolated from the root of rice.</title>
        <authorList>
            <person name="Zhao J."/>
            <person name="Zhang X."/>
        </authorList>
    </citation>
    <scope>NUCLEOTIDE SEQUENCE [LARGE SCALE GENOMIC DNA]</scope>
    <source>
        <strain evidence="15 16">N19</strain>
    </source>
</reference>
<evidence type="ECO:0000313" key="15">
    <source>
        <dbReference type="EMBL" id="OLP43401.1"/>
    </source>
</evidence>
<feature type="active site" description="Nucleophile" evidence="12">
    <location>
        <position position="115"/>
    </location>
</feature>
<feature type="active site" description="Proton donor" evidence="12">
    <location>
        <position position="298"/>
    </location>
</feature>
<dbReference type="EC" id="3.4.11.5" evidence="4 11"/>
<dbReference type="AlphaFoldDB" id="A0A1Q8ZND0"/>
<evidence type="ECO:0000313" key="16">
    <source>
        <dbReference type="Proteomes" id="UP000186894"/>
    </source>
</evidence>
<organism evidence="15 16">
    <name type="scientific">Rhizobium oryziradicis</name>
    <dbReference type="NCBI Taxonomy" id="1867956"/>
    <lineage>
        <taxon>Bacteria</taxon>
        <taxon>Pseudomonadati</taxon>
        <taxon>Pseudomonadota</taxon>
        <taxon>Alphaproteobacteria</taxon>
        <taxon>Hyphomicrobiales</taxon>
        <taxon>Rhizobiaceae</taxon>
        <taxon>Rhizobium/Agrobacterium group</taxon>
        <taxon>Rhizobium</taxon>
    </lineage>
</organism>
<evidence type="ECO:0000256" key="3">
    <source>
        <dbReference type="ARBA" id="ARBA00010088"/>
    </source>
</evidence>
<keyword evidence="9 11" id="KW-0378">Hydrolase</keyword>
<dbReference type="EMBL" id="MKIM01000028">
    <property type="protein sequence ID" value="OLP43401.1"/>
    <property type="molecule type" value="Genomic_DNA"/>
</dbReference>
<evidence type="ECO:0000256" key="6">
    <source>
        <dbReference type="ARBA" id="ARBA00022438"/>
    </source>
</evidence>
<evidence type="ECO:0000256" key="4">
    <source>
        <dbReference type="ARBA" id="ARBA00012568"/>
    </source>
</evidence>
<dbReference type="GO" id="GO:0006508">
    <property type="term" value="P:proteolysis"/>
    <property type="evidence" value="ECO:0007669"/>
    <property type="project" value="UniProtKB-KW"/>
</dbReference>
<dbReference type="GO" id="GO:0004177">
    <property type="term" value="F:aminopeptidase activity"/>
    <property type="evidence" value="ECO:0007669"/>
    <property type="project" value="UniProtKB-UniRule"/>
</dbReference>
<accession>A0A1Q8ZND0</accession>
<evidence type="ECO:0000256" key="10">
    <source>
        <dbReference type="ARBA" id="ARBA00029605"/>
    </source>
</evidence>
<dbReference type="PANTHER" id="PTHR43722:SF1">
    <property type="entry name" value="PROLINE IMINOPEPTIDASE"/>
    <property type="match status" value="1"/>
</dbReference>
<comment type="subcellular location">
    <subcellularLocation>
        <location evidence="2 11">Cytoplasm</location>
    </subcellularLocation>
</comment>
<feature type="active site" evidence="12">
    <location>
        <position position="270"/>
    </location>
</feature>
<dbReference type="Pfam" id="PF00561">
    <property type="entry name" value="Abhydrolase_1"/>
    <property type="match status" value="1"/>
</dbReference>
<evidence type="ECO:0000256" key="13">
    <source>
        <dbReference type="RuleBase" id="RU003421"/>
    </source>
</evidence>
<sequence>MHKLFPPLTPFRHGHLPVGDGHHLYFECSGNPNGIPAIVLHGGPGSGRSETARRYFDPGRYHIIQFDQRHCGRSLPHAGDPVVDLSHNTLAHLLRDIEALRDFLHIERWLVVGGSWGSTLALAYGQAHPDRVLGFVLYMVVTTSDAEIEWITHGVGQFFPREHQRFVDHLPAHERGADLATAYHRLLSSPDRMIHEPAASAWCDWENSILATTPGYTPNPRWDDARFRLCFARLVTHYWANRAWLSEGKILNHISRLADIPAVLIHGRLDFGSPLKTAFQLNQAWPGSQLIVVEDGGHDSSAPNMASCIVEAVHSIQLIQSEFG</sequence>
<name>A0A1Q8ZND0_9HYPH</name>
<evidence type="ECO:0000256" key="2">
    <source>
        <dbReference type="ARBA" id="ARBA00004496"/>
    </source>
</evidence>
<feature type="domain" description="AB hydrolase-1" evidence="14">
    <location>
        <begin position="38"/>
        <end position="300"/>
    </location>
</feature>
<dbReference type="PIRSF" id="PIRSF006431">
    <property type="entry name" value="Pept_S33"/>
    <property type="match status" value="1"/>
</dbReference>
<evidence type="ECO:0000256" key="9">
    <source>
        <dbReference type="ARBA" id="ARBA00022801"/>
    </source>
</evidence>
<evidence type="ECO:0000256" key="1">
    <source>
        <dbReference type="ARBA" id="ARBA00001585"/>
    </source>
</evidence>
<dbReference type="InterPro" id="IPR029058">
    <property type="entry name" value="AB_hydrolase_fold"/>
</dbReference>
<evidence type="ECO:0000256" key="7">
    <source>
        <dbReference type="ARBA" id="ARBA00022490"/>
    </source>
</evidence>
<gene>
    <name evidence="15" type="ORF">BJF95_21235</name>
</gene>
<dbReference type="Gene3D" id="3.40.50.1820">
    <property type="entry name" value="alpha/beta hydrolase"/>
    <property type="match status" value="1"/>
</dbReference>
<protein>
    <recommendedName>
        <fullName evidence="5 11">Proline iminopeptidase</fullName>
        <shortName evidence="11">PIP</shortName>
        <ecNumber evidence="4 11">3.4.11.5</ecNumber>
    </recommendedName>
    <alternativeName>
        <fullName evidence="10 11">Prolyl aminopeptidase</fullName>
    </alternativeName>
</protein>
<comment type="caution">
    <text evidence="15">The sequence shown here is derived from an EMBL/GenBank/DDBJ whole genome shotgun (WGS) entry which is preliminary data.</text>
</comment>
<keyword evidence="7 11" id="KW-0963">Cytoplasm</keyword>
<dbReference type="STRING" id="1867956.BJF95_21235"/>
<dbReference type="RefSeq" id="WP_075640722.1">
    <property type="nucleotide sequence ID" value="NZ_MKIM01000028.1"/>
</dbReference>
<evidence type="ECO:0000256" key="11">
    <source>
        <dbReference type="PIRNR" id="PIRNR006431"/>
    </source>
</evidence>
<comment type="catalytic activity">
    <reaction evidence="1 11 13">
        <text>Release of N-terminal proline from a peptide.</text>
        <dbReference type="EC" id="3.4.11.5"/>
    </reaction>
</comment>
<comment type="similarity">
    <text evidence="3 11 13">Belongs to the peptidase S33 family.</text>
</comment>
<dbReference type="Proteomes" id="UP000186894">
    <property type="component" value="Unassembled WGS sequence"/>
</dbReference>
<dbReference type="SUPFAM" id="SSF53474">
    <property type="entry name" value="alpha/beta-Hydrolases"/>
    <property type="match status" value="1"/>
</dbReference>
<dbReference type="OrthoDB" id="9796770at2"/>
<dbReference type="InterPro" id="IPR000073">
    <property type="entry name" value="AB_hydrolase_1"/>
</dbReference>
<dbReference type="GO" id="GO:0005737">
    <property type="term" value="C:cytoplasm"/>
    <property type="evidence" value="ECO:0007669"/>
    <property type="project" value="UniProtKB-SubCell"/>
</dbReference>
<dbReference type="PRINTS" id="PR00793">
    <property type="entry name" value="PROAMNOPTASE"/>
</dbReference>
<evidence type="ECO:0000256" key="8">
    <source>
        <dbReference type="ARBA" id="ARBA00022670"/>
    </source>
</evidence>
<evidence type="ECO:0000256" key="12">
    <source>
        <dbReference type="PIRSR" id="PIRSR006431-1"/>
    </source>
</evidence>
<evidence type="ECO:0000256" key="5">
    <source>
        <dbReference type="ARBA" id="ARBA00021843"/>
    </source>
</evidence>
<proteinExistence type="inferred from homology"/>
<dbReference type="PANTHER" id="PTHR43722">
    <property type="entry name" value="PROLINE IMINOPEPTIDASE"/>
    <property type="match status" value="1"/>
</dbReference>
<evidence type="ECO:0000259" key="14">
    <source>
        <dbReference type="Pfam" id="PF00561"/>
    </source>
</evidence>
<dbReference type="InterPro" id="IPR005944">
    <property type="entry name" value="Pro_iminopeptidase"/>
</dbReference>
<keyword evidence="8 11" id="KW-0645">Protease</keyword>
<keyword evidence="16" id="KW-1185">Reference proteome</keyword>
<dbReference type="InterPro" id="IPR002410">
    <property type="entry name" value="Peptidase_S33"/>
</dbReference>
<keyword evidence="6 11" id="KW-0031">Aminopeptidase</keyword>